<dbReference type="SUPFAM" id="SSF56574">
    <property type="entry name" value="Serpins"/>
    <property type="match status" value="1"/>
</dbReference>
<dbReference type="GO" id="GO:0005615">
    <property type="term" value="C:extracellular space"/>
    <property type="evidence" value="ECO:0007669"/>
    <property type="project" value="InterPro"/>
</dbReference>
<dbReference type="PANTHER" id="PTHR11461:SF211">
    <property type="entry name" value="GH10112P-RELATED"/>
    <property type="match status" value="1"/>
</dbReference>
<proteinExistence type="evidence at transcript level"/>
<dbReference type="Pfam" id="PF00079">
    <property type="entry name" value="Serpin"/>
    <property type="match status" value="1"/>
</dbReference>
<dbReference type="SMART" id="SM00093">
    <property type="entry name" value="SERPIN"/>
    <property type="match status" value="1"/>
</dbReference>
<accession>G3MFE9</accession>
<comment type="subcellular location">
    <subcellularLocation>
        <location evidence="1">Secreted</location>
    </subcellularLocation>
</comment>
<evidence type="ECO:0000313" key="9">
    <source>
        <dbReference type="EMBL" id="AEO32217.1"/>
    </source>
</evidence>
<evidence type="ECO:0000256" key="2">
    <source>
        <dbReference type="ARBA" id="ARBA00009500"/>
    </source>
</evidence>
<organism evidence="9">
    <name type="scientific">Amblyomma maculatum</name>
    <name type="common">Gulf Coast tick</name>
    <dbReference type="NCBI Taxonomy" id="34609"/>
    <lineage>
        <taxon>Eukaryota</taxon>
        <taxon>Metazoa</taxon>
        <taxon>Ecdysozoa</taxon>
        <taxon>Arthropoda</taxon>
        <taxon>Chelicerata</taxon>
        <taxon>Arachnida</taxon>
        <taxon>Acari</taxon>
        <taxon>Parasitiformes</taxon>
        <taxon>Ixodida</taxon>
        <taxon>Ixodoidea</taxon>
        <taxon>Ixodidae</taxon>
        <taxon>Amblyomminae</taxon>
        <taxon>Amblyomma</taxon>
    </lineage>
</organism>
<dbReference type="PROSITE" id="PS00284">
    <property type="entry name" value="SERPIN"/>
    <property type="match status" value="1"/>
</dbReference>
<dbReference type="MEROPS" id="I04.076"/>
<dbReference type="GO" id="GO:0004867">
    <property type="term" value="F:serine-type endopeptidase inhibitor activity"/>
    <property type="evidence" value="ECO:0007669"/>
    <property type="project" value="UniProtKB-KW"/>
</dbReference>
<feature type="non-terminal residue" evidence="9">
    <location>
        <position position="444"/>
    </location>
</feature>
<sequence length="444" mass="48959">MCEFAERSSERASLAPSVKNRRIGSICVLNKVACYGESAEYCFQLEPIEKAEYRAFVVESLSEAAKMAGNPLGDSILGFSVDLYKQLLTESKQHGNIFCSPFSISAALSMALSGARSNTAEELAAVLRVDRSTVHSHFADFFSKLPGQAQDVSLHIANRMYSEQTYPILDSYLSLLKDSYEATVGSVDFINNFESVRRQVNAWVERATKSKISDLLPKGSVNALTTLIIVNAIYFKGLWKLQFNASRTRRSDFHLDAKNKIEVDMMYQKGTYKMGGSFELNVTALEIPYQGGKTSMVVLLPNDVEGLSKLEEQLSAPRLKAILGYLHSTSNVELYLPKFKFEQTIFLKNTLQAMGVSDFFGANADLSGISDAGNLVASDVVHKAFVEVNEEGTEAAAATAVIMLFGSASSQPVIPRKFLVDHPFMFLICSHDPYVILFMGSVRV</sequence>
<protein>
    <recommendedName>
        <fullName evidence="8">Serpin domain-containing protein</fullName>
    </recommendedName>
</protein>
<dbReference type="AlphaFoldDB" id="G3MFE9"/>
<evidence type="ECO:0000256" key="1">
    <source>
        <dbReference type="ARBA" id="ARBA00004613"/>
    </source>
</evidence>
<dbReference type="Gene3D" id="2.30.39.10">
    <property type="entry name" value="Alpha-1-antitrypsin, domain 1"/>
    <property type="match status" value="1"/>
</dbReference>
<keyword evidence="5" id="KW-0722">Serine protease inhibitor</keyword>
<evidence type="ECO:0000256" key="6">
    <source>
        <dbReference type="ARBA" id="ARBA00023180"/>
    </source>
</evidence>
<evidence type="ECO:0000256" key="7">
    <source>
        <dbReference type="RuleBase" id="RU000411"/>
    </source>
</evidence>
<comment type="similarity">
    <text evidence="2 7">Belongs to the serpin family.</text>
</comment>
<dbReference type="EMBL" id="JO840600">
    <property type="protein sequence ID" value="AEO32217.1"/>
    <property type="molecule type" value="mRNA"/>
</dbReference>
<keyword evidence="4" id="KW-0646">Protease inhibitor</keyword>
<reference evidence="9" key="1">
    <citation type="journal article" date="2011" name="PLoS ONE">
        <title>A deep insight into the sialotranscriptome of the gulf coast tick, Amblyomma maculatum.</title>
        <authorList>
            <person name="Karim S."/>
            <person name="Singh P."/>
            <person name="Ribeiro J.M."/>
        </authorList>
    </citation>
    <scope>NUCLEOTIDE SEQUENCE</scope>
    <source>
        <tissue evidence="9">Salivary gland</tissue>
    </source>
</reference>
<evidence type="ECO:0000256" key="5">
    <source>
        <dbReference type="ARBA" id="ARBA00022900"/>
    </source>
</evidence>
<feature type="domain" description="Serpin" evidence="8">
    <location>
        <begin position="81"/>
        <end position="443"/>
    </location>
</feature>
<dbReference type="InterPro" id="IPR000215">
    <property type="entry name" value="Serpin_fam"/>
</dbReference>
<dbReference type="Gene3D" id="3.30.497.10">
    <property type="entry name" value="Antithrombin, subunit I, domain 2"/>
    <property type="match status" value="1"/>
</dbReference>
<evidence type="ECO:0000259" key="8">
    <source>
        <dbReference type="SMART" id="SM00093"/>
    </source>
</evidence>
<keyword evidence="3" id="KW-0964">Secreted</keyword>
<dbReference type="PANTHER" id="PTHR11461">
    <property type="entry name" value="SERINE PROTEASE INHIBITOR, SERPIN"/>
    <property type="match status" value="1"/>
</dbReference>
<name>G3MFE9_AMBMU</name>
<dbReference type="InterPro" id="IPR042185">
    <property type="entry name" value="Serpin_sf_2"/>
</dbReference>
<dbReference type="InterPro" id="IPR036186">
    <property type="entry name" value="Serpin_sf"/>
</dbReference>
<evidence type="ECO:0000256" key="3">
    <source>
        <dbReference type="ARBA" id="ARBA00022525"/>
    </source>
</evidence>
<dbReference type="InterPro" id="IPR023796">
    <property type="entry name" value="Serpin_dom"/>
</dbReference>
<evidence type="ECO:0000256" key="4">
    <source>
        <dbReference type="ARBA" id="ARBA00022690"/>
    </source>
</evidence>
<dbReference type="InterPro" id="IPR023795">
    <property type="entry name" value="Serpin_CS"/>
</dbReference>
<keyword evidence="6" id="KW-0325">Glycoprotein</keyword>
<dbReference type="CDD" id="cd19590">
    <property type="entry name" value="serpin_thermopin-like"/>
    <property type="match status" value="1"/>
</dbReference>
<dbReference type="InterPro" id="IPR042178">
    <property type="entry name" value="Serpin_sf_1"/>
</dbReference>